<reference evidence="17 18" key="1">
    <citation type="submission" date="2021-01" db="EMBL/GenBank/DDBJ databases">
        <title>Isolation and description of Catonella massiliensis sp. nov., a novel Catonella species, isolated from a stable periodontitis subject.</title>
        <authorList>
            <person name="Antezack A."/>
            <person name="Boxberger M."/>
            <person name="La Scola B."/>
            <person name="Monnet-Corti V."/>
        </authorList>
    </citation>
    <scope>NUCLEOTIDE SEQUENCE [LARGE SCALE GENOMIC DNA]</scope>
    <source>
        <strain evidence="17 18">Marseille-Q4567</strain>
    </source>
</reference>
<dbReference type="CDD" id="cd00082">
    <property type="entry name" value="HisKA"/>
    <property type="match status" value="1"/>
</dbReference>
<dbReference type="CDD" id="cd00075">
    <property type="entry name" value="HATPase"/>
    <property type="match status" value="1"/>
</dbReference>
<evidence type="ECO:0000256" key="10">
    <source>
        <dbReference type="ARBA" id="ARBA00022840"/>
    </source>
</evidence>
<evidence type="ECO:0000259" key="15">
    <source>
        <dbReference type="PROSITE" id="PS50109"/>
    </source>
</evidence>
<name>A0ABS1J1Y5_9FIRM</name>
<evidence type="ECO:0000256" key="4">
    <source>
        <dbReference type="ARBA" id="ARBA00022475"/>
    </source>
</evidence>
<comment type="subcellular location">
    <subcellularLocation>
        <location evidence="2">Cell membrane</location>
        <topology evidence="2">Multi-pass membrane protein</topology>
    </subcellularLocation>
</comment>
<dbReference type="SMART" id="SM00388">
    <property type="entry name" value="HisKA"/>
    <property type="match status" value="1"/>
</dbReference>
<accession>A0ABS1J1Y5</accession>
<keyword evidence="7 14" id="KW-0812">Transmembrane</keyword>
<dbReference type="SUPFAM" id="SSF55874">
    <property type="entry name" value="ATPase domain of HSP90 chaperone/DNA topoisomerase II/histidine kinase"/>
    <property type="match status" value="1"/>
</dbReference>
<dbReference type="Pfam" id="PF02518">
    <property type="entry name" value="HATPase_c"/>
    <property type="match status" value="1"/>
</dbReference>
<evidence type="ECO:0000259" key="16">
    <source>
        <dbReference type="PROSITE" id="PS50885"/>
    </source>
</evidence>
<comment type="caution">
    <text evidence="17">The sequence shown here is derived from an EMBL/GenBank/DDBJ whole genome shotgun (WGS) entry which is preliminary data.</text>
</comment>
<dbReference type="SUPFAM" id="SSF47384">
    <property type="entry name" value="Homodimeric domain of signal transducing histidine kinase"/>
    <property type="match status" value="1"/>
</dbReference>
<dbReference type="Proteomes" id="UP000604730">
    <property type="component" value="Unassembled WGS sequence"/>
</dbReference>
<evidence type="ECO:0000313" key="18">
    <source>
        <dbReference type="Proteomes" id="UP000604730"/>
    </source>
</evidence>
<evidence type="ECO:0000256" key="9">
    <source>
        <dbReference type="ARBA" id="ARBA00022777"/>
    </source>
</evidence>
<dbReference type="GO" id="GO:0016301">
    <property type="term" value="F:kinase activity"/>
    <property type="evidence" value="ECO:0007669"/>
    <property type="project" value="UniProtKB-KW"/>
</dbReference>
<dbReference type="InterPro" id="IPR003661">
    <property type="entry name" value="HisK_dim/P_dom"/>
</dbReference>
<feature type="domain" description="HAMP" evidence="16">
    <location>
        <begin position="66"/>
        <end position="118"/>
    </location>
</feature>
<keyword evidence="10" id="KW-0067">ATP-binding</keyword>
<dbReference type="InterPro" id="IPR005467">
    <property type="entry name" value="His_kinase_dom"/>
</dbReference>
<dbReference type="Pfam" id="PF00672">
    <property type="entry name" value="HAMP"/>
    <property type="match status" value="1"/>
</dbReference>
<feature type="transmembrane region" description="Helical" evidence="14">
    <location>
        <begin position="12"/>
        <end position="30"/>
    </location>
</feature>
<dbReference type="InterPro" id="IPR003660">
    <property type="entry name" value="HAMP_dom"/>
</dbReference>
<proteinExistence type="predicted"/>
<evidence type="ECO:0000256" key="5">
    <source>
        <dbReference type="ARBA" id="ARBA00022553"/>
    </source>
</evidence>
<evidence type="ECO:0000256" key="1">
    <source>
        <dbReference type="ARBA" id="ARBA00000085"/>
    </source>
</evidence>
<dbReference type="CDD" id="cd06225">
    <property type="entry name" value="HAMP"/>
    <property type="match status" value="1"/>
</dbReference>
<feature type="domain" description="Histidine kinase" evidence="15">
    <location>
        <begin position="133"/>
        <end position="352"/>
    </location>
</feature>
<feature type="transmembrane region" description="Helical" evidence="14">
    <location>
        <begin position="42"/>
        <end position="64"/>
    </location>
</feature>
<dbReference type="InterPro" id="IPR036097">
    <property type="entry name" value="HisK_dim/P_sf"/>
</dbReference>
<dbReference type="PRINTS" id="PR00344">
    <property type="entry name" value="BCTRLSENSOR"/>
</dbReference>
<dbReference type="SMART" id="SM00387">
    <property type="entry name" value="HATPase_c"/>
    <property type="match status" value="1"/>
</dbReference>
<evidence type="ECO:0000256" key="2">
    <source>
        <dbReference type="ARBA" id="ARBA00004651"/>
    </source>
</evidence>
<dbReference type="InterPro" id="IPR004358">
    <property type="entry name" value="Sig_transdc_His_kin-like_C"/>
</dbReference>
<keyword evidence="13 14" id="KW-0472">Membrane</keyword>
<keyword evidence="12" id="KW-0902">Two-component regulatory system</keyword>
<dbReference type="PROSITE" id="PS50885">
    <property type="entry name" value="HAMP"/>
    <property type="match status" value="1"/>
</dbReference>
<dbReference type="InterPro" id="IPR050398">
    <property type="entry name" value="HssS/ArlS-like"/>
</dbReference>
<keyword evidence="8" id="KW-0547">Nucleotide-binding</keyword>
<dbReference type="Gene3D" id="3.30.565.10">
    <property type="entry name" value="Histidine kinase-like ATPase, C-terminal domain"/>
    <property type="match status" value="1"/>
</dbReference>
<evidence type="ECO:0000256" key="13">
    <source>
        <dbReference type="ARBA" id="ARBA00023136"/>
    </source>
</evidence>
<dbReference type="InterPro" id="IPR003594">
    <property type="entry name" value="HATPase_dom"/>
</dbReference>
<dbReference type="RefSeq" id="WP_208429610.1">
    <property type="nucleotide sequence ID" value="NZ_JAEPRJ010000001.1"/>
</dbReference>
<dbReference type="Gene3D" id="6.10.340.10">
    <property type="match status" value="1"/>
</dbReference>
<evidence type="ECO:0000256" key="12">
    <source>
        <dbReference type="ARBA" id="ARBA00023012"/>
    </source>
</evidence>
<dbReference type="SUPFAM" id="SSF158472">
    <property type="entry name" value="HAMP domain-like"/>
    <property type="match status" value="1"/>
</dbReference>
<organism evidence="17 18">
    <name type="scientific">Catonella massiliensis</name>
    <dbReference type="NCBI Taxonomy" id="2799636"/>
    <lineage>
        <taxon>Bacteria</taxon>
        <taxon>Bacillati</taxon>
        <taxon>Bacillota</taxon>
        <taxon>Clostridia</taxon>
        <taxon>Lachnospirales</taxon>
        <taxon>Lachnospiraceae</taxon>
        <taxon>Catonella</taxon>
    </lineage>
</organism>
<dbReference type="PROSITE" id="PS50109">
    <property type="entry name" value="HIS_KIN"/>
    <property type="match status" value="1"/>
</dbReference>
<evidence type="ECO:0000313" key="17">
    <source>
        <dbReference type="EMBL" id="MBK5898175.1"/>
    </source>
</evidence>
<dbReference type="SMART" id="SM00304">
    <property type="entry name" value="HAMP"/>
    <property type="match status" value="1"/>
</dbReference>
<dbReference type="Pfam" id="PF00512">
    <property type="entry name" value="HisKA"/>
    <property type="match status" value="1"/>
</dbReference>
<gene>
    <name evidence="17" type="ORF">JJN12_10365</name>
</gene>
<keyword evidence="4" id="KW-1003">Cell membrane</keyword>
<keyword evidence="11 14" id="KW-1133">Transmembrane helix</keyword>
<dbReference type="EMBL" id="JAEPRJ010000001">
    <property type="protein sequence ID" value="MBK5898175.1"/>
    <property type="molecule type" value="Genomic_DNA"/>
</dbReference>
<dbReference type="Gene3D" id="1.10.287.130">
    <property type="match status" value="1"/>
</dbReference>
<dbReference type="PANTHER" id="PTHR45528:SF1">
    <property type="entry name" value="SENSOR HISTIDINE KINASE CPXA"/>
    <property type="match status" value="1"/>
</dbReference>
<keyword evidence="6" id="KW-0808">Transferase</keyword>
<keyword evidence="18" id="KW-1185">Reference proteome</keyword>
<keyword evidence="5" id="KW-0597">Phosphoprotein</keyword>
<evidence type="ECO:0000256" key="8">
    <source>
        <dbReference type="ARBA" id="ARBA00022741"/>
    </source>
</evidence>
<dbReference type="EC" id="2.7.13.3" evidence="3"/>
<sequence>MKTKSIKKNLTTFVLSILIITIAVLLLTGIPEKEPNSVILSLTGLAILIGLPIFIVLFIFLAYVDKVIIKPIHVLVESVKQVSEGNYDAYIEVDREDEIGALADNFNQMITSLKEYREKEIIEKEERDDLIASITHDLSTPLSVIQSHIDGISDGIANTKEKQSEYIEVINDKIRQLDERIKSLKNYSVYNKNNHDFKESIILKEAFDKIVYDLMNSIKPSTGIFNYNNSITKEIRLNLSYRELETIIENIFANAVKYNNKTILQIEINVTCSDDRVKIEFKDNGMGIGKEDISKIFIPLYKADKSRTSNKNSLGLGLSIVKNIIESVEGYIEVASNPGEFTLFTIDLPILK</sequence>
<dbReference type="InterPro" id="IPR036890">
    <property type="entry name" value="HATPase_C_sf"/>
</dbReference>
<keyword evidence="9 17" id="KW-0418">Kinase</keyword>
<dbReference type="PANTHER" id="PTHR45528">
    <property type="entry name" value="SENSOR HISTIDINE KINASE CPXA"/>
    <property type="match status" value="1"/>
</dbReference>
<evidence type="ECO:0000256" key="6">
    <source>
        <dbReference type="ARBA" id="ARBA00022679"/>
    </source>
</evidence>
<evidence type="ECO:0000256" key="11">
    <source>
        <dbReference type="ARBA" id="ARBA00022989"/>
    </source>
</evidence>
<evidence type="ECO:0000256" key="14">
    <source>
        <dbReference type="SAM" id="Phobius"/>
    </source>
</evidence>
<evidence type="ECO:0000256" key="7">
    <source>
        <dbReference type="ARBA" id="ARBA00022692"/>
    </source>
</evidence>
<comment type="catalytic activity">
    <reaction evidence="1">
        <text>ATP + protein L-histidine = ADP + protein N-phospho-L-histidine.</text>
        <dbReference type="EC" id="2.7.13.3"/>
    </reaction>
</comment>
<evidence type="ECO:0000256" key="3">
    <source>
        <dbReference type="ARBA" id="ARBA00012438"/>
    </source>
</evidence>
<protein>
    <recommendedName>
        <fullName evidence="3">histidine kinase</fullName>
        <ecNumber evidence="3">2.7.13.3</ecNumber>
    </recommendedName>
</protein>